<organism evidence="2 3">
    <name type="scientific">Dreissena polymorpha</name>
    <name type="common">Zebra mussel</name>
    <name type="synonym">Mytilus polymorpha</name>
    <dbReference type="NCBI Taxonomy" id="45954"/>
    <lineage>
        <taxon>Eukaryota</taxon>
        <taxon>Metazoa</taxon>
        <taxon>Spiralia</taxon>
        <taxon>Lophotrochozoa</taxon>
        <taxon>Mollusca</taxon>
        <taxon>Bivalvia</taxon>
        <taxon>Autobranchia</taxon>
        <taxon>Heteroconchia</taxon>
        <taxon>Euheterodonta</taxon>
        <taxon>Imparidentia</taxon>
        <taxon>Neoheterodontei</taxon>
        <taxon>Myida</taxon>
        <taxon>Dreissenoidea</taxon>
        <taxon>Dreissenidae</taxon>
        <taxon>Dreissena</taxon>
    </lineage>
</organism>
<keyword evidence="1" id="KW-0732">Signal</keyword>
<protein>
    <submittedName>
        <fullName evidence="2">Uncharacterized protein</fullName>
    </submittedName>
</protein>
<evidence type="ECO:0000256" key="1">
    <source>
        <dbReference type="SAM" id="SignalP"/>
    </source>
</evidence>
<proteinExistence type="predicted"/>
<comment type="caution">
    <text evidence="2">The sequence shown here is derived from an EMBL/GenBank/DDBJ whole genome shotgun (WGS) entry which is preliminary data.</text>
</comment>
<evidence type="ECO:0000313" key="3">
    <source>
        <dbReference type="Proteomes" id="UP000828390"/>
    </source>
</evidence>
<feature type="signal peptide" evidence="1">
    <location>
        <begin position="1"/>
        <end position="25"/>
    </location>
</feature>
<dbReference type="Proteomes" id="UP000828390">
    <property type="component" value="Unassembled WGS sequence"/>
</dbReference>
<evidence type="ECO:0000313" key="2">
    <source>
        <dbReference type="EMBL" id="KAH3733129.1"/>
    </source>
</evidence>
<feature type="chain" id="PRO_5039270608" evidence="1">
    <location>
        <begin position="26"/>
        <end position="135"/>
    </location>
</feature>
<name>A0A9D4CW43_DREPO</name>
<gene>
    <name evidence="2" type="ORF">DPMN_039554</name>
</gene>
<dbReference type="AlphaFoldDB" id="A0A9D4CW43"/>
<sequence>MIAVIKRIGLVVTCLALLVLPLATAGVYFPRDSDADDISMFPPKLSTADRFLDLSSNVESRSRPKTPEISFSDENLQIKRQNSIGCRGCSSFDVHLCEIGCILNSGPGSSGPDSQCLDECAETFIRCVGCLNKTS</sequence>
<reference evidence="2" key="2">
    <citation type="submission" date="2020-11" db="EMBL/GenBank/DDBJ databases">
        <authorList>
            <person name="McCartney M.A."/>
            <person name="Auch B."/>
            <person name="Kono T."/>
            <person name="Mallez S."/>
            <person name="Becker A."/>
            <person name="Gohl D.M."/>
            <person name="Silverstein K.A.T."/>
            <person name="Koren S."/>
            <person name="Bechman K.B."/>
            <person name="Herman A."/>
            <person name="Abrahante J.E."/>
            <person name="Garbe J."/>
        </authorList>
    </citation>
    <scope>NUCLEOTIDE SEQUENCE</scope>
    <source>
        <strain evidence="2">Duluth1</strain>
        <tissue evidence="2">Whole animal</tissue>
    </source>
</reference>
<accession>A0A9D4CW43</accession>
<dbReference type="EMBL" id="JAIWYP010000011">
    <property type="protein sequence ID" value="KAH3733129.1"/>
    <property type="molecule type" value="Genomic_DNA"/>
</dbReference>
<reference evidence="2" key="1">
    <citation type="journal article" date="2019" name="bioRxiv">
        <title>The Genome of the Zebra Mussel, Dreissena polymorpha: A Resource for Invasive Species Research.</title>
        <authorList>
            <person name="McCartney M.A."/>
            <person name="Auch B."/>
            <person name="Kono T."/>
            <person name="Mallez S."/>
            <person name="Zhang Y."/>
            <person name="Obille A."/>
            <person name="Becker A."/>
            <person name="Abrahante J.E."/>
            <person name="Garbe J."/>
            <person name="Badalamenti J.P."/>
            <person name="Herman A."/>
            <person name="Mangelson H."/>
            <person name="Liachko I."/>
            <person name="Sullivan S."/>
            <person name="Sone E.D."/>
            <person name="Koren S."/>
            <person name="Silverstein K.A.T."/>
            <person name="Beckman K.B."/>
            <person name="Gohl D.M."/>
        </authorList>
    </citation>
    <scope>NUCLEOTIDE SEQUENCE</scope>
    <source>
        <strain evidence="2">Duluth1</strain>
        <tissue evidence="2">Whole animal</tissue>
    </source>
</reference>
<keyword evidence="3" id="KW-1185">Reference proteome</keyword>